<evidence type="ECO:0000313" key="3">
    <source>
        <dbReference type="Proteomes" id="UP001519290"/>
    </source>
</evidence>
<comment type="caution">
    <text evidence="2">The sequence shown here is derived from an EMBL/GenBank/DDBJ whole genome shotgun (WGS) entry which is preliminary data.</text>
</comment>
<feature type="transmembrane region" description="Helical" evidence="1">
    <location>
        <begin position="55"/>
        <end position="75"/>
    </location>
</feature>
<feature type="transmembrane region" description="Helical" evidence="1">
    <location>
        <begin position="334"/>
        <end position="356"/>
    </location>
</feature>
<feature type="transmembrane region" description="Helical" evidence="1">
    <location>
        <begin position="87"/>
        <end position="107"/>
    </location>
</feature>
<keyword evidence="3" id="KW-1185">Reference proteome</keyword>
<dbReference type="EMBL" id="JAGIOD010000001">
    <property type="protein sequence ID" value="MBP2380303.1"/>
    <property type="molecule type" value="Genomic_DNA"/>
</dbReference>
<feature type="transmembrane region" description="Helical" evidence="1">
    <location>
        <begin position="146"/>
        <end position="169"/>
    </location>
</feature>
<protein>
    <submittedName>
        <fullName evidence="2">Uncharacterized protein</fullName>
    </submittedName>
</protein>
<gene>
    <name evidence="2" type="ORF">JOF43_000260</name>
</gene>
<feature type="transmembrane region" description="Helical" evidence="1">
    <location>
        <begin position="220"/>
        <end position="238"/>
    </location>
</feature>
<name>A0ABS4WWF9_9MICO</name>
<feature type="transmembrane region" description="Helical" evidence="1">
    <location>
        <begin position="258"/>
        <end position="278"/>
    </location>
</feature>
<reference evidence="2 3" key="1">
    <citation type="submission" date="2021-03" db="EMBL/GenBank/DDBJ databases">
        <title>Sequencing the genomes of 1000 actinobacteria strains.</title>
        <authorList>
            <person name="Klenk H.-P."/>
        </authorList>
    </citation>
    <scope>NUCLEOTIDE SEQUENCE [LARGE SCALE GENOMIC DNA]</scope>
    <source>
        <strain evidence="2 3">DSM 14566</strain>
    </source>
</reference>
<sequence length="377" mass="39338">MDTTHRPLRLLLLLATLSSLISAGLGIRWLLAPGASVIARMSTPPPLVDLVGPGPMYTAQIVVALLGAATAAVLLAVREVPERTARLVAAVGVAQVVLFGLGFASFTTLAGTGYLLALAMPFIVVACGIALLCGDGPARRGIGAGILLLLVLGLILGRDVVGQLAGWIVPVVLADAGELLITAHVLLEGAIWAALVVLALHSSRTLGRVGDWARRHRRALTLLAACGPLPYALIRLSWLTPWAYLGGAAAEADLATRVWGLALSTGAWLGVLLTIGLIRPWGERFPRWFPVVGGGPVPVATAAIPGFTVAALLCFAAVPMVLSASTLGVAEMLSFALVFPCWFWGPALALAVWGYIGHRRSTIGPRAERRPRSRMGA</sequence>
<organism evidence="2 3">
    <name type="scientific">Brachybacterium sacelli</name>
    <dbReference type="NCBI Taxonomy" id="173364"/>
    <lineage>
        <taxon>Bacteria</taxon>
        <taxon>Bacillati</taxon>
        <taxon>Actinomycetota</taxon>
        <taxon>Actinomycetes</taxon>
        <taxon>Micrococcales</taxon>
        <taxon>Dermabacteraceae</taxon>
        <taxon>Brachybacterium</taxon>
    </lineage>
</organism>
<dbReference type="Proteomes" id="UP001519290">
    <property type="component" value="Unassembled WGS sequence"/>
</dbReference>
<feature type="transmembrane region" description="Helical" evidence="1">
    <location>
        <begin position="299"/>
        <end position="322"/>
    </location>
</feature>
<proteinExistence type="predicted"/>
<feature type="transmembrane region" description="Helical" evidence="1">
    <location>
        <begin position="181"/>
        <end position="200"/>
    </location>
</feature>
<accession>A0ABS4WWF9</accession>
<keyword evidence="1" id="KW-1133">Transmembrane helix</keyword>
<keyword evidence="1" id="KW-0472">Membrane</keyword>
<dbReference type="RefSeq" id="WP_209898054.1">
    <property type="nucleotide sequence ID" value="NZ_BAAAJW010000006.1"/>
</dbReference>
<evidence type="ECO:0000313" key="2">
    <source>
        <dbReference type="EMBL" id="MBP2380303.1"/>
    </source>
</evidence>
<keyword evidence="1" id="KW-0812">Transmembrane</keyword>
<evidence type="ECO:0000256" key="1">
    <source>
        <dbReference type="SAM" id="Phobius"/>
    </source>
</evidence>
<feature type="transmembrane region" description="Helical" evidence="1">
    <location>
        <begin position="113"/>
        <end position="134"/>
    </location>
</feature>